<sequence>MATPIRNRFPCAACRHQRKKCPEGCLMAPHFPAAKNANEFEAVLHIFGVSAISKIFKVLNEHQRKEAANSLKWEALMWQQDPVHGPLGQYKRLYQVYESLKDELQQLNSSTSSRNPSDAGILLPNNSQGAMNYGYYNDQGVQIGLQSPPMVAAPSISGRPVLMPMQGTYGYNNVASSSNNMVQQGQERASQNLSHRVIQDNGINGGRVGGIDEGAVFQGRGSLGTIGTSLQGQARLNVVQEGNHTAIGLGDWDADESQFYPLFNLCPPTPR</sequence>
<dbReference type="PANTHER" id="PTHR31301:SF165">
    <property type="entry name" value="LOB DOMAIN PROTEIN"/>
    <property type="match status" value="1"/>
</dbReference>
<proteinExistence type="inferred from homology"/>
<dbReference type="PANTHER" id="PTHR31301">
    <property type="entry name" value="LOB DOMAIN-CONTAINING PROTEIN 4-RELATED"/>
    <property type="match status" value="1"/>
</dbReference>
<feature type="domain" description="LOB" evidence="2">
    <location>
        <begin position="9"/>
        <end position="111"/>
    </location>
</feature>
<dbReference type="InterPro" id="IPR004883">
    <property type="entry name" value="LOB"/>
</dbReference>
<evidence type="ECO:0000256" key="1">
    <source>
        <dbReference type="ARBA" id="ARBA00005474"/>
    </source>
</evidence>
<dbReference type="AlphaFoldDB" id="A0A2N9EL76"/>
<reference evidence="3" key="1">
    <citation type="submission" date="2018-02" db="EMBL/GenBank/DDBJ databases">
        <authorList>
            <person name="Cohen D.B."/>
            <person name="Kent A.D."/>
        </authorList>
    </citation>
    <scope>NUCLEOTIDE SEQUENCE</scope>
</reference>
<protein>
    <recommendedName>
        <fullName evidence="2">LOB domain-containing protein</fullName>
    </recommendedName>
</protein>
<name>A0A2N9EL76_FAGSY</name>
<evidence type="ECO:0000313" key="3">
    <source>
        <dbReference type="EMBL" id="SPC75572.1"/>
    </source>
</evidence>
<dbReference type="PROSITE" id="PS50891">
    <property type="entry name" value="LOB"/>
    <property type="match status" value="1"/>
</dbReference>
<comment type="similarity">
    <text evidence="1">Belongs to the LOB domain-containing protein family.</text>
</comment>
<dbReference type="Pfam" id="PF03195">
    <property type="entry name" value="LOB"/>
    <property type="match status" value="1"/>
</dbReference>
<evidence type="ECO:0000259" key="2">
    <source>
        <dbReference type="PROSITE" id="PS50891"/>
    </source>
</evidence>
<gene>
    <name evidence="3" type="ORF">FSB_LOCUS3454</name>
</gene>
<dbReference type="EMBL" id="OIVN01000168">
    <property type="protein sequence ID" value="SPC75572.1"/>
    <property type="molecule type" value="Genomic_DNA"/>
</dbReference>
<accession>A0A2N9EL76</accession>
<organism evidence="3">
    <name type="scientific">Fagus sylvatica</name>
    <name type="common">Beechnut</name>
    <dbReference type="NCBI Taxonomy" id="28930"/>
    <lineage>
        <taxon>Eukaryota</taxon>
        <taxon>Viridiplantae</taxon>
        <taxon>Streptophyta</taxon>
        <taxon>Embryophyta</taxon>
        <taxon>Tracheophyta</taxon>
        <taxon>Spermatophyta</taxon>
        <taxon>Magnoliopsida</taxon>
        <taxon>eudicotyledons</taxon>
        <taxon>Gunneridae</taxon>
        <taxon>Pentapetalae</taxon>
        <taxon>rosids</taxon>
        <taxon>fabids</taxon>
        <taxon>Fagales</taxon>
        <taxon>Fagaceae</taxon>
        <taxon>Fagus</taxon>
    </lineage>
</organism>